<dbReference type="Proteomes" id="UP000179807">
    <property type="component" value="Unassembled WGS sequence"/>
</dbReference>
<dbReference type="Gene3D" id="2.120.10.80">
    <property type="entry name" value="Kelch-type beta propeller"/>
    <property type="match status" value="2"/>
</dbReference>
<evidence type="ECO:0000313" key="4">
    <source>
        <dbReference type="Proteomes" id="UP000179807"/>
    </source>
</evidence>
<protein>
    <submittedName>
        <fullName evidence="3">Kelch motif family protein</fullName>
    </submittedName>
</protein>
<dbReference type="SMART" id="SM00612">
    <property type="entry name" value="Kelch"/>
    <property type="match status" value="2"/>
</dbReference>
<dbReference type="InterPro" id="IPR006652">
    <property type="entry name" value="Kelch_1"/>
</dbReference>
<evidence type="ECO:0000313" key="3">
    <source>
        <dbReference type="EMBL" id="OHT11448.1"/>
    </source>
</evidence>
<dbReference type="OrthoDB" id="10251809at2759"/>
<evidence type="ECO:0000256" key="2">
    <source>
        <dbReference type="ARBA" id="ARBA00022737"/>
    </source>
</evidence>
<dbReference type="EMBL" id="MLAK01000587">
    <property type="protein sequence ID" value="OHT11448.1"/>
    <property type="molecule type" value="Genomic_DNA"/>
</dbReference>
<evidence type="ECO:0000256" key="1">
    <source>
        <dbReference type="ARBA" id="ARBA00022441"/>
    </source>
</evidence>
<dbReference type="VEuPathDB" id="TrichDB:TRFO_19080"/>
<comment type="caution">
    <text evidence="3">The sequence shown here is derived from an EMBL/GenBank/DDBJ whole genome shotgun (WGS) entry which is preliminary data.</text>
</comment>
<dbReference type="AlphaFoldDB" id="A0A1J4KKI8"/>
<organism evidence="3 4">
    <name type="scientific">Tritrichomonas foetus</name>
    <dbReference type="NCBI Taxonomy" id="1144522"/>
    <lineage>
        <taxon>Eukaryota</taxon>
        <taxon>Metamonada</taxon>
        <taxon>Parabasalia</taxon>
        <taxon>Tritrichomonadida</taxon>
        <taxon>Tritrichomonadidae</taxon>
        <taxon>Tritrichomonas</taxon>
    </lineage>
</organism>
<proteinExistence type="predicted"/>
<dbReference type="RefSeq" id="XP_068364584.1">
    <property type="nucleotide sequence ID" value="XM_068500569.1"/>
</dbReference>
<dbReference type="Pfam" id="PF24681">
    <property type="entry name" value="Kelch_KLHDC2_KLHL20_DRC7"/>
    <property type="match status" value="1"/>
</dbReference>
<keyword evidence="1" id="KW-0880">Kelch repeat</keyword>
<gene>
    <name evidence="3" type="ORF">TRFO_19080</name>
</gene>
<dbReference type="InterPro" id="IPR015915">
    <property type="entry name" value="Kelch-typ_b-propeller"/>
</dbReference>
<accession>A0A1J4KKI8</accession>
<dbReference type="PANTHER" id="PTHR46093">
    <property type="entry name" value="ACYL-COA-BINDING DOMAIN-CONTAINING PROTEIN 5"/>
    <property type="match status" value="1"/>
</dbReference>
<sequence>MGNENSGAKPFMAEPYIVLDANEDEITVSPKRPHNDGLINTHRLLSTGFSASYSMILPESVTPKPRTTHFMTYVPAAKSAVIGYGIDGDDNLLNDMWVLNVETRKWTQLNIDSSTVSPRNGTTACFIKDKIYLFGGFSGTSYLDDLHVLYLPTLGISRPATTGGGPAGRIGHIMASYQNKIMVWGGYNGDWLSDLWILDTDTMVWREVNSEINGRTSATYASHNDNLYIFGAAKSDALLKFNWTTEKLEVVKYTGSAPPPELSAASMVAVDRYLLLFGGKYEKRNFCLMYGFDTVRNWWFIFHVHPDGVTTNVSDGFVDRNGMFMVPRIWSASITYRKQTREVVLFLGAPLLEPPNIGIVSCGDALSVLHLQCDLYETFMYMSRM</sequence>
<keyword evidence="2" id="KW-0677">Repeat</keyword>
<dbReference type="SUPFAM" id="SSF117281">
    <property type="entry name" value="Kelch motif"/>
    <property type="match status" value="1"/>
</dbReference>
<keyword evidence="4" id="KW-1185">Reference proteome</keyword>
<dbReference type="GeneID" id="94835273"/>
<dbReference type="PANTHER" id="PTHR46093:SF18">
    <property type="entry name" value="FIBRONECTIN TYPE-III DOMAIN-CONTAINING PROTEIN"/>
    <property type="match status" value="1"/>
</dbReference>
<name>A0A1J4KKI8_9EUKA</name>
<reference evidence="3" key="1">
    <citation type="submission" date="2016-10" db="EMBL/GenBank/DDBJ databases">
        <authorList>
            <person name="Benchimol M."/>
            <person name="Almeida L.G."/>
            <person name="Vasconcelos A.T."/>
            <person name="Perreira-Neves A."/>
            <person name="Rosa I.A."/>
            <person name="Tasca T."/>
            <person name="Bogo M.R."/>
            <person name="de Souza W."/>
        </authorList>
    </citation>
    <scope>NUCLEOTIDE SEQUENCE [LARGE SCALE GENOMIC DNA]</scope>
    <source>
        <strain evidence="3">K</strain>
    </source>
</reference>